<feature type="compositionally biased region" description="Basic and acidic residues" evidence="1">
    <location>
        <begin position="1"/>
        <end position="18"/>
    </location>
</feature>
<name>A0A4Q2SCZ0_9ACTN</name>
<comment type="caution">
    <text evidence="2">The sequence shown here is derived from an EMBL/GenBank/DDBJ whole genome shotgun (WGS) entry which is preliminary data.</text>
</comment>
<sequence>MNNGDRIEKAAAAREARDAVGSAQRHPGSRTDEVAAALKHYLSTEQYRERAEAAPDTDDDERRG</sequence>
<keyword evidence="3" id="KW-1185">Reference proteome</keyword>
<gene>
    <name evidence="2" type="ORF">EUA07_14350</name>
</gene>
<dbReference type="EMBL" id="SDWU01000015">
    <property type="protein sequence ID" value="RYC00313.1"/>
    <property type="molecule type" value="Genomic_DNA"/>
</dbReference>
<evidence type="ECO:0000256" key="1">
    <source>
        <dbReference type="SAM" id="MobiDB-lite"/>
    </source>
</evidence>
<protein>
    <submittedName>
        <fullName evidence="2">Uncharacterized protein</fullName>
    </submittedName>
</protein>
<dbReference type="Proteomes" id="UP000293291">
    <property type="component" value="Unassembled WGS sequence"/>
</dbReference>
<reference evidence="2 3" key="1">
    <citation type="submission" date="2019-01" db="EMBL/GenBank/DDBJ databases">
        <title>Novel species of Nocardioides.</title>
        <authorList>
            <person name="Liu Q."/>
            <person name="Xin Y.-H."/>
        </authorList>
    </citation>
    <scope>NUCLEOTIDE SEQUENCE [LARGE SCALE GENOMIC DNA]</scope>
    <source>
        <strain evidence="2 3">CGMCC 4.6875</strain>
    </source>
</reference>
<evidence type="ECO:0000313" key="3">
    <source>
        <dbReference type="Proteomes" id="UP000293291"/>
    </source>
</evidence>
<proteinExistence type="predicted"/>
<feature type="compositionally biased region" description="Acidic residues" evidence="1">
    <location>
        <begin position="55"/>
        <end position="64"/>
    </location>
</feature>
<feature type="region of interest" description="Disordered" evidence="1">
    <location>
        <begin position="1"/>
        <end position="64"/>
    </location>
</feature>
<dbReference type="RefSeq" id="WP_129455864.1">
    <property type="nucleotide sequence ID" value="NZ_JACXYX010000016.1"/>
</dbReference>
<organism evidence="2 3">
    <name type="scientific">Nocardioides ganghwensis</name>
    <dbReference type="NCBI Taxonomy" id="252230"/>
    <lineage>
        <taxon>Bacteria</taxon>
        <taxon>Bacillati</taxon>
        <taxon>Actinomycetota</taxon>
        <taxon>Actinomycetes</taxon>
        <taxon>Propionibacteriales</taxon>
        <taxon>Nocardioidaceae</taxon>
        <taxon>Nocardioides</taxon>
    </lineage>
</organism>
<dbReference type="AlphaFoldDB" id="A0A4Q2SCZ0"/>
<evidence type="ECO:0000313" key="2">
    <source>
        <dbReference type="EMBL" id="RYC00313.1"/>
    </source>
</evidence>
<accession>A0A4Q2SCZ0</accession>